<reference evidence="4" key="1">
    <citation type="submission" date="2021-12" db="EMBL/GenBank/DDBJ databases">
        <authorList>
            <person name="King R."/>
        </authorList>
    </citation>
    <scope>NUCLEOTIDE SEQUENCE</scope>
</reference>
<dbReference type="SMART" id="SM00365">
    <property type="entry name" value="LRR_SD22"/>
    <property type="match status" value="3"/>
</dbReference>
<dbReference type="PANTHER" id="PTHR48051">
    <property type="match status" value="1"/>
</dbReference>
<dbReference type="InterPro" id="IPR003591">
    <property type="entry name" value="Leu-rich_rpt_typical-subtyp"/>
</dbReference>
<dbReference type="PROSITE" id="PS51450">
    <property type="entry name" value="LRR"/>
    <property type="match status" value="3"/>
</dbReference>
<keyword evidence="5" id="KW-1185">Reference proteome</keyword>
<evidence type="ECO:0000256" key="2">
    <source>
        <dbReference type="ARBA" id="ARBA00022737"/>
    </source>
</evidence>
<dbReference type="InterPro" id="IPR050216">
    <property type="entry name" value="LRR_domain-containing"/>
</dbReference>
<dbReference type="SUPFAM" id="SSF52058">
    <property type="entry name" value="L domain-like"/>
    <property type="match status" value="1"/>
</dbReference>
<evidence type="ECO:0000313" key="5">
    <source>
        <dbReference type="Proteomes" id="UP001153292"/>
    </source>
</evidence>
<protein>
    <submittedName>
        <fullName evidence="4">Uncharacterized protein</fullName>
    </submittedName>
</protein>
<proteinExistence type="predicted"/>
<keyword evidence="1" id="KW-0433">Leucine-rich repeat</keyword>
<dbReference type="InterPro" id="IPR001611">
    <property type="entry name" value="Leu-rich_rpt"/>
</dbReference>
<dbReference type="Proteomes" id="UP001153292">
    <property type="component" value="Chromosome 10"/>
</dbReference>
<dbReference type="SMART" id="SM00364">
    <property type="entry name" value="LRR_BAC"/>
    <property type="match status" value="4"/>
</dbReference>
<dbReference type="SUPFAM" id="SSF52075">
    <property type="entry name" value="Outer arm dynein light chain 1"/>
    <property type="match status" value="1"/>
</dbReference>
<sequence>MDINQNQHGKKTRCRKSNTNGITKVISAYVIDCPEHITVLDLSNKNIHTLEENMNLPPNLVDLNISHNQLTEVPKCLQNLEHLKNLEMSYNALQYFDDSPKFCHTIEKLNLSHNNLNGPPYWVWTQAPRKLMDIDLSFNVNLTKSLEKEYFEELLGYTTQLINIKINNCCLTHHMKLLSTFPKASVLELGSSCLSLFSVNRMTEVPCEEFEKIVHIEKLNLSNVQLYTIKTDIDILSNLVEINLSHNQISNLPSEFCKIKNLEICVLSFNHLLYLPDEIGNLENLSCLQIDNNELCMLPETIVELKNLRILDLYDNSLYEIPNLIGQVTEIDLAQNYFEEPTELDYLEKRYKLRLCLPERCNGKKIEVERPESERSYEDTDDEAYEELLLNSHSEKDPQPSHEPPSSPEDWDSDDYWVPRYRKHITSTSHNPWLYYVERKMAEGNFCPMDIHAISIAEKVKYEKLCKPQVMYESDGQFDDYSDDNS</sequence>
<dbReference type="InterPro" id="IPR032675">
    <property type="entry name" value="LRR_dom_sf"/>
</dbReference>
<dbReference type="SMART" id="SM00369">
    <property type="entry name" value="LRR_TYP"/>
    <property type="match status" value="4"/>
</dbReference>
<evidence type="ECO:0000256" key="1">
    <source>
        <dbReference type="ARBA" id="ARBA00022614"/>
    </source>
</evidence>
<accession>A0ABN8AUL9</accession>
<dbReference type="Pfam" id="PF00560">
    <property type="entry name" value="LRR_1"/>
    <property type="match status" value="3"/>
</dbReference>
<dbReference type="EMBL" id="OU963903">
    <property type="protein sequence ID" value="CAH0398045.1"/>
    <property type="molecule type" value="Genomic_DNA"/>
</dbReference>
<dbReference type="Gene3D" id="3.80.10.10">
    <property type="entry name" value="Ribonuclease Inhibitor"/>
    <property type="match status" value="2"/>
</dbReference>
<evidence type="ECO:0000313" key="4">
    <source>
        <dbReference type="EMBL" id="CAH0398045.1"/>
    </source>
</evidence>
<dbReference type="PANTHER" id="PTHR48051:SF54">
    <property type="entry name" value="LEUCINE-RICH REPEAT-CONTAINING PROTEIN"/>
    <property type="match status" value="1"/>
</dbReference>
<evidence type="ECO:0000256" key="3">
    <source>
        <dbReference type="SAM" id="MobiDB-lite"/>
    </source>
</evidence>
<name>A0ABN8AUL9_CHISP</name>
<keyword evidence="2" id="KW-0677">Repeat</keyword>
<feature type="region of interest" description="Disordered" evidence="3">
    <location>
        <begin position="392"/>
        <end position="413"/>
    </location>
</feature>
<organism evidence="4 5">
    <name type="scientific">Chilo suppressalis</name>
    <name type="common">Asiatic rice borer moth</name>
    <dbReference type="NCBI Taxonomy" id="168631"/>
    <lineage>
        <taxon>Eukaryota</taxon>
        <taxon>Metazoa</taxon>
        <taxon>Ecdysozoa</taxon>
        <taxon>Arthropoda</taxon>
        <taxon>Hexapoda</taxon>
        <taxon>Insecta</taxon>
        <taxon>Pterygota</taxon>
        <taxon>Neoptera</taxon>
        <taxon>Endopterygota</taxon>
        <taxon>Lepidoptera</taxon>
        <taxon>Glossata</taxon>
        <taxon>Ditrysia</taxon>
        <taxon>Pyraloidea</taxon>
        <taxon>Crambidae</taxon>
        <taxon>Crambinae</taxon>
        <taxon>Chilo</taxon>
    </lineage>
</organism>
<gene>
    <name evidence="4" type="ORF">CHILSU_LOCUS1152</name>
</gene>
<dbReference type="Pfam" id="PF13855">
    <property type="entry name" value="LRR_8"/>
    <property type="match status" value="1"/>
</dbReference>